<dbReference type="EMBL" id="CP022753">
    <property type="protein sequence ID" value="ASU85540.1"/>
    <property type="molecule type" value="Genomic_DNA"/>
</dbReference>
<reference evidence="4 5" key="1">
    <citation type="submission" date="2017-08" db="EMBL/GenBank/DDBJ databases">
        <title>The complete genome sequence of Nocardiopsis gilva YIM 90087.</title>
        <authorList>
            <person name="Yin M."/>
            <person name="Tang S."/>
        </authorList>
    </citation>
    <scope>NUCLEOTIDE SEQUENCE [LARGE SCALE GENOMIC DNA]</scope>
    <source>
        <strain evidence="4 5">YIM 90087</strain>
    </source>
</reference>
<proteinExistence type="predicted"/>
<dbReference type="InterPro" id="IPR005182">
    <property type="entry name" value="YdbS-like_PH"/>
</dbReference>
<accession>A0A223SBR7</accession>
<keyword evidence="5" id="KW-1185">Reference proteome</keyword>
<dbReference type="AlphaFoldDB" id="A0A223SBR7"/>
<sequence length="186" mass="21014">MATADRYLAKGEELVHVTRQHWTTVLAEFFALIVVIAVAAGLLWLLPEGEDWTPWVSYVIILVAVIAAIVFWLVPTLKWWTTLYILTSRRLMYRYGLLSKHGRDIPLTRVNDVTFSISLWERVMRSGNLSVQSASEQEGMELRKVPRAEWLQGEIYRQVEEAMRRSSPPGPSGAAGPSGPSTPHEP</sequence>
<evidence type="ECO:0000259" key="3">
    <source>
        <dbReference type="Pfam" id="PF03703"/>
    </source>
</evidence>
<keyword evidence="2" id="KW-0472">Membrane</keyword>
<gene>
    <name evidence="4" type="ORF">CDO52_24495</name>
</gene>
<dbReference type="PANTHER" id="PTHR37938:SF1">
    <property type="entry name" value="BLL0215 PROTEIN"/>
    <property type="match status" value="1"/>
</dbReference>
<feature type="region of interest" description="Disordered" evidence="1">
    <location>
        <begin position="161"/>
        <end position="186"/>
    </location>
</feature>
<dbReference type="PANTHER" id="PTHR37938">
    <property type="entry name" value="BLL0215 PROTEIN"/>
    <property type="match status" value="1"/>
</dbReference>
<dbReference type="Proteomes" id="UP000215005">
    <property type="component" value="Chromosome"/>
</dbReference>
<keyword evidence="2" id="KW-0812">Transmembrane</keyword>
<dbReference type="Pfam" id="PF03703">
    <property type="entry name" value="bPH_2"/>
    <property type="match status" value="1"/>
</dbReference>
<evidence type="ECO:0000256" key="1">
    <source>
        <dbReference type="SAM" id="MobiDB-lite"/>
    </source>
</evidence>
<evidence type="ECO:0000313" key="5">
    <source>
        <dbReference type="Proteomes" id="UP000215005"/>
    </source>
</evidence>
<feature type="domain" description="YdbS-like PH" evidence="3">
    <location>
        <begin position="79"/>
        <end position="152"/>
    </location>
</feature>
<name>A0A223SBR7_9ACTN</name>
<keyword evidence="2" id="KW-1133">Transmembrane helix</keyword>
<dbReference type="OrthoDB" id="4350422at2"/>
<evidence type="ECO:0000313" key="4">
    <source>
        <dbReference type="EMBL" id="ASU85540.1"/>
    </source>
</evidence>
<dbReference type="RefSeq" id="WP_017618819.1">
    <property type="nucleotide sequence ID" value="NZ_ANBG01000197.1"/>
</dbReference>
<feature type="transmembrane region" description="Helical" evidence="2">
    <location>
        <begin position="25"/>
        <end position="46"/>
    </location>
</feature>
<dbReference type="KEGG" id="ngv:CDO52_24495"/>
<protein>
    <recommendedName>
        <fullName evidence="3">YdbS-like PH domain-containing protein</fullName>
    </recommendedName>
</protein>
<feature type="compositionally biased region" description="Low complexity" evidence="1">
    <location>
        <begin position="172"/>
        <end position="186"/>
    </location>
</feature>
<evidence type="ECO:0000256" key="2">
    <source>
        <dbReference type="SAM" id="Phobius"/>
    </source>
</evidence>
<organism evidence="4 5">
    <name type="scientific">Nocardiopsis gilva YIM 90087</name>
    <dbReference type="NCBI Taxonomy" id="1235441"/>
    <lineage>
        <taxon>Bacteria</taxon>
        <taxon>Bacillati</taxon>
        <taxon>Actinomycetota</taxon>
        <taxon>Actinomycetes</taxon>
        <taxon>Streptosporangiales</taxon>
        <taxon>Nocardiopsidaceae</taxon>
        <taxon>Nocardiopsis</taxon>
    </lineage>
</organism>
<feature type="transmembrane region" description="Helical" evidence="2">
    <location>
        <begin position="58"/>
        <end position="86"/>
    </location>
</feature>